<accession>A0A7Y0UTN8</accession>
<dbReference type="InterPro" id="IPR043831">
    <property type="entry name" value="DUF5808"/>
</dbReference>
<protein>
    <recommendedName>
        <fullName evidence="1">DUF5808 domain-containing protein</fullName>
    </recommendedName>
</protein>
<dbReference type="Proteomes" id="UP000575397">
    <property type="component" value="Unassembled WGS sequence"/>
</dbReference>
<evidence type="ECO:0000313" key="2">
    <source>
        <dbReference type="EMBL" id="NMX03542.1"/>
    </source>
</evidence>
<gene>
    <name evidence="2" type="ORF">HHJ77_06320</name>
</gene>
<comment type="caution">
    <text evidence="2">The sequence shown here is derived from an EMBL/GenBank/DDBJ whole genome shotgun (WGS) entry which is preliminary data.</text>
</comment>
<sequence>MKWFGKDAEGQARVLGIPVSGVWLGRTDAALDGFEPENPRLLIPRKYGLGWDINLGAVGVKLGLIRPDDSLPDLAQYVPASLKRGVRLVTIAGGVSVVACALALSRKSQVPVRWSTTEASQKFASGKLLALPPVVLTGVATLAPRVLRRDEPESGEAARLASQADLLGVEAMSLAWLIAMCRATDKSPIRRWLTGACVILWPLVSGGTGLAYVKTALGQLEAKLHESKENR</sequence>
<evidence type="ECO:0000313" key="3">
    <source>
        <dbReference type="Proteomes" id="UP000575397"/>
    </source>
</evidence>
<dbReference type="EMBL" id="JABCUS010000012">
    <property type="protein sequence ID" value="NMX03542.1"/>
    <property type="molecule type" value="Genomic_DNA"/>
</dbReference>
<reference evidence="2 3" key="1">
    <citation type="submission" date="2020-04" db="EMBL/GenBank/DDBJ databases">
        <title>Antimicrobial susceptibility and clonality of vaginal-derived multi-drug resistant Mobiluncus isolates in China.</title>
        <authorList>
            <person name="Zhang X."/>
        </authorList>
    </citation>
    <scope>NUCLEOTIDE SEQUENCE [LARGE SCALE GENOMIC DNA]</scope>
    <source>
        <strain evidence="2 3">12</strain>
    </source>
</reference>
<feature type="domain" description="DUF5808" evidence="1">
    <location>
        <begin position="36"/>
        <end position="60"/>
    </location>
</feature>
<dbReference type="AlphaFoldDB" id="A0A7Y0UTN8"/>
<proteinExistence type="predicted"/>
<dbReference type="RefSeq" id="WP_169762687.1">
    <property type="nucleotide sequence ID" value="NZ_JABCUQ010000001.1"/>
</dbReference>
<dbReference type="Pfam" id="PF19124">
    <property type="entry name" value="DUF5808"/>
    <property type="match status" value="1"/>
</dbReference>
<organism evidence="2 3">
    <name type="scientific">Mobiluncus mulieris</name>
    <dbReference type="NCBI Taxonomy" id="2052"/>
    <lineage>
        <taxon>Bacteria</taxon>
        <taxon>Bacillati</taxon>
        <taxon>Actinomycetota</taxon>
        <taxon>Actinomycetes</taxon>
        <taxon>Actinomycetales</taxon>
        <taxon>Actinomycetaceae</taxon>
        <taxon>Mobiluncus</taxon>
    </lineage>
</organism>
<evidence type="ECO:0000259" key="1">
    <source>
        <dbReference type="Pfam" id="PF19124"/>
    </source>
</evidence>
<name>A0A7Y0UTN8_9ACTO</name>